<dbReference type="EMBL" id="DS475819">
    <property type="protein sequence ID" value="EDO26469.1"/>
    <property type="molecule type" value="Genomic_DNA"/>
</dbReference>
<feature type="domain" description="Cytochrome c-552/4" evidence="2">
    <location>
        <begin position="126"/>
        <end position="166"/>
    </location>
</feature>
<evidence type="ECO:0000313" key="3">
    <source>
        <dbReference type="EMBL" id="EDO26469.1"/>
    </source>
</evidence>
<evidence type="ECO:0000313" key="4">
    <source>
        <dbReference type="Proteomes" id="UP000001593"/>
    </source>
</evidence>
<dbReference type="HOGENOM" id="CLU_1164220_0_0_1"/>
<evidence type="ECO:0000259" key="2">
    <source>
        <dbReference type="Pfam" id="PF13435"/>
    </source>
</evidence>
<keyword evidence="1" id="KW-0812">Transmembrane</keyword>
<keyword evidence="1" id="KW-1133">Transmembrane helix</keyword>
<dbReference type="SUPFAM" id="SSF48695">
    <property type="entry name" value="Multiheme cytochromes"/>
    <property type="match status" value="1"/>
</dbReference>
<dbReference type="AlphaFoldDB" id="A7TBY3"/>
<gene>
    <name evidence="3" type="ORF">NEMVEDRAFT_v1g225003</name>
</gene>
<proteinExistence type="predicted"/>
<dbReference type="Gene3D" id="3.90.10.10">
    <property type="entry name" value="Cytochrome C3"/>
    <property type="match status" value="1"/>
</dbReference>
<organism evidence="3 4">
    <name type="scientific">Nematostella vectensis</name>
    <name type="common">Starlet sea anemone</name>
    <dbReference type="NCBI Taxonomy" id="45351"/>
    <lineage>
        <taxon>Eukaryota</taxon>
        <taxon>Metazoa</taxon>
        <taxon>Cnidaria</taxon>
        <taxon>Anthozoa</taxon>
        <taxon>Hexacorallia</taxon>
        <taxon>Actiniaria</taxon>
        <taxon>Edwardsiidae</taxon>
        <taxon>Nematostella</taxon>
    </lineage>
</organism>
<dbReference type="InterPro" id="IPR036280">
    <property type="entry name" value="Multihaem_cyt_sf"/>
</dbReference>
<name>A7TBY3_NEMVE</name>
<dbReference type="InParanoid" id="A7TBY3"/>
<accession>A7TBY3</accession>
<dbReference type="Pfam" id="PF13435">
    <property type="entry name" value="Cytochrome_C554"/>
    <property type="match status" value="1"/>
</dbReference>
<dbReference type="Proteomes" id="UP000001593">
    <property type="component" value="Unassembled WGS sequence"/>
</dbReference>
<reference evidence="3 4" key="1">
    <citation type="journal article" date="2007" name="Science">
        <title>Sea anemone genome reveals ancestral eumetazoan gene repertoire and genomic organization.</title>
        <authorList>
            <person name="Putnam N.H."/>
            <person name="Srivastava M."/>
            <person name="Hellsten U."/>
            <person name="Dirks B."/>
            <person name="Chapman J."/>
            <person name="Salamov A."/>
            <person name="Terry A."/>
            <person name="Shapiro H."/>
            <person name="Lindquist E."/>
            <person name="Kapitonov V.V."/>
            <person name="Jurka J."/>
            <person name="Genikhovich G."/>
            <person name="Grigoriev I.V."/>
            <person name="Lucas S.M."/>
            <person name="Steele R.E."/>
            <person name="Finnerty J.R."/>
            <person name="Technau U."/>
            <person name="Martindale M.Q."/>
            <person name="Rokhsar D.S."/>
        </authorList>
    </citation>
    <scope>NUCLEOTIDE SEQUENCE [LARGE SCALE GENOMIC DNA]</scope>
    <source>
        <strain evidence="4">CH2 X CH6</strain>
    </source>
</reference>
<keyword evidence="4" id="KW-1185">Reference proteome</keyword>
<dbReference type="InterPro" id="IPR023155">
    <property type="entry name" value="Cyt_c-552/4"/>
</dbReference>
<sequence>MPQAYVELNPDDAKRMQIKTGDKKKHRTMKKRLGIISLFVILFIAFIAVWNYSYYQGQEEAYIPIENNRPIPIIPSETGVFQRSGYALEYANMPIDKNHQRKLATYYKNRAYHGAPPSIPHPVKAERSMGGKTCLQCHENGGFTEKFKAYAPVTPHPEMVNCKQCHVQQQANSLFKGTNFPKLKAPKVGANNALKGSPPVIPHQIQMRENCLSCHAGPSAPKEIRVTHPERINCRQCHALNNKEITDIGIFTRARNNE</sequence>
<evidence type="ECO:0000256" key="1">
    <source>
        <dbReference type="SAM" id="Phobius"/>
    </source>
</evidence>
<feature type="transmembrane region" description="Helical" evidence="1">
    <location>
        <begin position="33"/>
        <end position="55"/>
    </location>
</feature>
<protein>
    <recommendedName>
        <fullName evidence="2">Cytochrome c-552/4 domain-containing protein</fullName>
    </recommendedName>
</protein>
<keyword evidence="1" id="KW-0472">Membrane</keyword>